<keyword evidence="6" id="KW-1185">Reference proteome</keyword>
<name>A0A7Z2S5C9_9SPHN</name>
<dbReference type="GO" id="GO:0019172">
    <property type="term" value="F:glyoxalase III activity"/>
    <property type="evidence" value="ECO:0007669"/>
    <property type="project" value="TreeGrafter"/>
</dbReference>
<dbReference type="InterPro" id="IPR002818">
    <property type="entry name" value="DJ-1/PfpI"/>
</dbReference>
<evidence type="ECO:0000313" key="6">
    <source>
        <dbReference type="Proteomes" id="UP000464468"/>
    </source>
</evidence>
<sequence length="230" mass="23805">MTRILIVATSHAAMGDTGKPTGLWFEELATPYWAFIDAGADVTLASIAGGAVPIDANSVAGEIAPSVARFQADAEAMARLNASVAIADIDPAGFDGVFLPGGHGTMWDLPDSAALIRVIETMWADGKAVAAVCHGPAGLVNVKDAAGQPIVAGRQFSCFTNSEERAVGLYDAVPFLLEDRLQELGGRFSGAPDFAPYAVRDGQLVTGQNPASSEQVAHLTLAAARERIAA</sequence>
<feature type="domain" description="DJ-1/PfpI" evidence="4">
    <location>
        <begin position="27"/>
        <end position="217"/>
    </location>
</feature>
<evidence type="ECO:0000259" key="4">
    <source>
        <dbReference type="Pfam" id="PF01965"/>
    </source>
</evidence>
<evidence type="ECO:0000256" key="2">
    <source>
        <dbReference type="ARBA" id="ARBA00023239"/>
    </source>
</evidence>
<evidence type="ECO:0000256" key="1">
    <source>
        <dbReference type="ARBA" id="ARBA00023016"/>
    </source>
</evidence>
<reference evidence="5 6" key="1">
    <citation type="submission" date="2020-01" db="EMBL/GenBank/DDBJ databases">
        <title>Sphingomonas sp. C33 whole genome sequece.</title>
        <authorList>
            <person name="Park C."/>
        </authorList>
    </citation>
    <scope>NUCLEOTIDE SEQUENCE [LARGE SCALE GENOMIC DNA]</scope>
    <source>
        <strain evidence="5 6">C33</strain>
    </source>
</reference>
<gene>
    <name evidence="5" type="ORF">GVO57_09285</name>
</gene>
<dbReference type="KEGG" id="schy:GVO57_09285"/>
<dbReference type="GO" id="GO:0016740">
    <property type="term" value="F:transferase activity"/>
    <property type="evidence" value="ECO:0007669"/>
    <property type="project" value="UniProtKB-KW"/>
</dbReference>
<dbReference type="InterPro" id="IPR029062">
    <property type="entry name" value="Class_I_gatase-like"/>
</dbReference>
<dbReference type="PANTHER" id="PTHR48094">
    <property type="entry name" value="PROTEIN/NUCLEIC ACID DEGLYCASE DJ-1-RELATED"/>
    <property type="match status" value="1"/>
</dbReference>
<dbReference type="PANTHER" id="PTHR48094:SF11">
    <property type="entry name" value="GLUTATHIONE-INDEPENDENT GLYOXALASE HSP31-RELATED"/>
    <property type="match status" value="1"/>
</dbReference>
<dbReference type="SUPFAM" id="SSF52317">
    <property type="entry name" value="Class I glutamine amidotransferase-like"/>
    <property type="match status" value="1"/>
</dbReference>
<keyword evidence="5" id="KW-0315">Glutamine amidotransferase</keyword>
<keyword evidence="5" id="KW-0808">Transferase</keyword>
<dbReference type="InterPro" id="IPR050325">
    <property type="entry name" value="Prot/Nucl_acid_deglycase"/>
</dbReference>
<dbReference type="Gene3D" id="3.40.50.880">
    <property type="match status" value="1"/>
</dbReference>
<proteinExistence type="inferred from homology"/>
<evidence type="ECO:0000256" key="3">
    <source>
        <dbReference type="ARBA" id="ARBA00038493"/>
    </source>
</evidence>
<keyword evidence="2" id="KW-0456">Lyase</keyword>
<evidence type="ECO:0000313" key="5">
    <source>
        <dbReference type="EMBL" id="QHL90975.1"/>
    </source>
</evidence>
<keyword evidence="1" id="KW-0346">Stress response</keyword>
<dbReference type="GO" id="GO:0019243">
    <property type="term" value="P:methylglyoxal catabolic process to D-lactate via S-lactoyl-glutathione"/>
    <property type="evidence" value="ECO:0007669"/>
    <property type="project" value="TreeGrafter"/>
</dbReference>
<dbReference type="EMBL" id="CP047895">
    <property type="protein sequence ID" value="QHL90975.1"/>
    <property type="molecule type" value="Genomic_DNA"/>
</dbReference>
<dbReference type="GO" id="GO:0005737">
    <property type="term" value="C:cytoplasm"/>
    <property type="evidence" value="ECO:0007669"/>
    <property type="project" value="TreeGrafter"/>
</dbReference>
<dbReference type="RefSeq" id="WP_160592905.1">
    <property type="nucleotide sequence ID" value="NZ_CP047895.1"/>
</dbReference>
<protein>
    <submittedName>
        <fullName evidence="5">Type 1 glutamine amidotransferase domain-containing protein</fullName>
    </submittedName>
</protein>
<dbReference type="Proteomes" id="UP000464468">
    <property type="component" value="Chromosome"/>
</dbReference>
<comment type="similarity">
    <text evidence="3">Belongs to the peptidase C56 family. HSP31-like subfamily.</text>
</comment>
<dbReference type="AlphaFoldDB" id="A0A7Z2S5C9"/>
<organism evidence="5 6">
    <name type="scientific">Sphingomonas changnyeongensis</name>
    <dbReference type="NCBI Taxonomy" id="2698679"/>
    <lineage>
        <taxon>Bacteria</taxon>
        <taxon>Pseudomonadati</taxon>
        <taxon>Pseudomonadota</taxon>
        <taxon>Alphaproteobacteria</taxon>
        <taxon>Sphingomonadales</taxon>
        <taxon>Sphingomonadaceae</taxon>
        <taxon>Sphingomonas</taxon>
    </lineage>
</organism>
<accession>A0A7Z2S5C9</accession>
<dbReference type="Pfam" id="PF01965">
    <property type="entry name" value="DJ-1_PfpI"/>
    <property type="match status" value="1"/>
</dbReference>
<dbReference type="CDD" id="cd03141">
    <property type="entry name" value="GATase1_Hsp31_like"/>
    <property type="match status" value="1"/>
</dbReference>